<evidence type="ECO:0000313" key="3">
    <source>
        <dbReference type="EMBL" id="QEM02663.1"/>
    </source>
</evidence>
<name>A0AAE6JC67_9SPHI</name>
<feature type="signal peptide" evidence="1">
    <location>
        <begin position="1"/>
        <end position="34"/>
    </location>
</feature>
<gene>
    <name evidence="3" type="ORF">DIU31_003695</name>
</gene>
<accession>A0AAE6JC67</accession>
<protein>
    <submittedName>
        <fullName evidence="3">DUF4468 domain-containing protein</fullName>
    </submittedName>
</protein>
<evidence type="ECO:0000259" key="2">
    <source>
        <dbReference type="Pfam" id="PF14730"/>
    </source>
</evidence>
<dbReference type="Gene3D" id="3.30.530.80">
    <property type="match status" value="1"/>
</dbReference>
<dbReference type="AlphaFoldDB" id="A0AAE6JC67"/>
<sequence length="214" mass="24215">MSRSGIIRSGFYICYMKKILLGFVGLLFSSGAFAQKDSLAFDENNKYIYYKTVDQPGFVADSLYSRGLYFLTKAYPKKVLKLAKADKDGNALTGTGIFLVNKKGLMGNSEGGELSYTLKVEVKDGKYRYWLTDFVYQPYQRNRYGNVEHMHGKDVALEKASEKLSKVDFNACLNQVLSNSKHVGDNLKAYMLKTSSLEKPAEVKKVKRVSTKEW</sequence>
<keyword evidence="1" id="KW-0732">Signal</keyword>
<dbReference type="Proteomes" id="UP000250557">
    <property type="component" value="Chromosome"/>
</dbReference>
<feature type="domain" description="DUF4468" evidence="2">
    <location>
        <begin position="49"/>
        <end position="137"/>
    </location>
</feature>
<organism evidence="3 4">
    <name type="scientific">Mucilaginibacter rubeus</name>
    <dbReference type="NCBI Taxonomy" id="2027860"/>
    <lineage>
        <taxon>Bacteria</taxon>
        <taxon>Pseudomonadati</taxon>
        <taxon>Bacteroidota</taxon>
        <taxon>Sphingobacteriia</taxon>
        <taxon>Sphingobacteriales</taxon>
        <taxon>Sphingobacteriaceae</taxon>
        <taxon>Mucilaginibacter</taxon>
    </lineage>
</organism>
<dbReference type="InterPro" id="IPR027823">
    <property type="entry name" value="DUF4468"/>
</dbReference>
<reference evidence="3 4" key="1">
    <citation type="submission" date="2019-08" db="EMBL/GenBank/DDBJ databases">
        <title>Comparative genome analysis confer to the adaptation heavy metal polluted environment.</title>
        <authorList>
            <person name="Li Y."/>
        </authorList>
    </citation>
    <scope>NUCLEOTIDE SEQUENCE [LARGE SCALE GENOMIC DNA]</scope>
    <source>
        <strain evidence="3 4">P2</strain>
    </source>
</reference>
<proteinExistence type="predicted"/>
<evidence type="ECO:0000256" key="1">
    <source>
        <dbReference type="SAM" id="SignalP"/>
    </source>
</evidence>
<evidence type="ECO:0000313" key="4">
    <source>
        <dbReference type="Proteomes" id="UP000250557"/>
    </source>
</evidence>
<dbReference type="EMBL" id="CP043451">
    <property type="protein sequence ID" value="QEM02663.1"/>
    <property type="molecule type" value="Genomic_DNA"/>
</dbReference>
<dbReference type="Pfam" id="PF14730">
    <property type="entry name" value="DUF4468"/>
    <property type="match status" value="1"/>
</dbReference>
<feature type="chain" id="PRO_5042130026" evidence="1">
    <location>
        <begin position="35"/>
        <end position="214"/>
    </location>
</feature>